<dbReference type="SUPFAM" id="SSF56645">
    <property type="entry name" value="Acyl-CoA dehydrogenase NM domain-like"/>
    <property type="match status" value="1"/>
</dbReference>
<comment type="caution">
    <text evidence="4">The sequence shown here is derived from an EMBL/GenBank/DDBJ whole genome shotgun (WGS) entry which is preliminary data.</text>
</comment>
<dbReference type="AlphaFoldDB" id="W7IVI8"/>
<dbReference type="SUPFAM" id="SSF47203">
    <property type="entry name" value="Acyl-CoA dehydrogenase C-terminal domain-like"/>
    <property type="match status" value="1"/>
</dbReference>
<dbReference type="Gene3D" id="2.40.110.10">
    <property type="entry name" value="Butyryl-CoA Dehydrogenase, subunit A, domain 2"/>
    <property type="match status" value="1"/>
</dbReference>
<dbReference type="InterPro" id="IPR013107">
    <property type="entry name" value="Acyl-CoA_DH_C"/>
</dbReference>
<dbReference type="InterPro" id="IPR013786">
    <property type="entry name" value="AcylCoA_DH/ox_N"/>
</dbReference>
<accession>W7IVI8</accession>
<dbReference type="Gene3D" id="1.20.140.10">
    <property type="entry name" value="Butyryl-CoA Dehydrogenase, subunit A, domain 3"/>
    <property type="match status" value="1"/>
</dbReference>
<name>W7IVI8_9PSEU</name>
<dbReference type="InterPro" id="IPR037069">
    <property type="entry name" value="AcylCoA_DH/ox_N_sf"/>
</dbReference>
<gene>
    <name evidence="4" type="ORF">UO65_3950</name>
</gene>
<dbReference type="Gene3D" id="1.10.540.10">
    <property type="entry name" value="Acyl-CoA dehydrogenase/oxidase, N-terminal domain"/>
    <property type="match status" value="1"/>
</dbReference>
<keyword evidence="1" id="KW-0560">Oxidoreductase</keyword>
<proteinExistence type="predicted"/>
<dbReference type="EMBL" id="AYXG01000146">
    <property type="protein sequence ID" value="EWC60762.1"/>
    <property type="molecule type" value="Genomic_DNA"/>
</dbReference>
<reference evidence="4 5" key="1">
    <citation type="journal article" date="2014" name="Genome Announc.">
        <title>Draft Genome Sequence of the Antitrypanosomally Active Sponge-Associated Bacterium Actinokineospora sp. Strain EG49.</title>
        <authorList>
            <person name="Harjes J."/>
            <person name="Ryu T."/>
            <person name="Abdelmohsen U.R."/>
            <person name="Moitinho-Silva L."/>
            <person name="Horn H."/>
            <person name="Ravasi T."/>
            <person name="Hentschel U."/>
        </authorList>
    </citation>
    <scope>NUCLEOTIDE SEQUENCE [LARGE SCALE GENOMIC DNA]</scope>
    <source>
        <strain evidence="4 5">EG49</strain>
    </source>
</reference>
<dbReference type="InterPro" id="IPR046373">
    <property type="entry name" value="Acyl-CoA_Oxase/DH_mid-dom_sf"/>
</dbReference>
<organism evidence="4 5">
    <name type="scientific">Actinokineospora spheciospongiae</name>
    <dbReference type="NCBI Taxonomy" id="909613"/>
    <lineage>
        <taxon>Bacteria</taxon>
        <taxon>Bacillati</taxon>
        <taxon>Actinomycetota</taxon>
        <taxon>Actinomycetes</taxon>
        <taxon>Pseudonocardiales</taxon>
        <taxon>Pseudonocardiaceae</taxon>
        <taxon>Actinokineospora</taxon>
    </lineage>
</organism>
<dbReference type="Pfam" id="PF08028">
    <property type="entry name" value="Acyl-CoA_dh_2"/>
    <property type="match status" value="1"/>
</dbReference>
<protein>
    <submittedName>
        <fullName evidence="4">Acyl-CoA dehydrogenase</fullName>
    </submittedName>
</protein>
<feature type="domain" description="Acyl-CoA dehydrogenase C-terminal" evidence="3">
    <location>
        <begin position="325"/>
        <end position="449"/>
    </location>
</feature>
<dbReference type="PANTHER" id="PTHR43884">
    <property type="entry name" value="ACYL-COA DEHYDROGENASE"/>
    <property type="match status" value="1"/>
</dbReference>
<evidence type="ECO:0000259" key="2">
    <source>
        <dbReference type="Pfam" id="PF02771"/>
    </source>
</evidence>
<dbReference type="PATRIC" id="fig|909613.9.peg.3951"/>
<dbReference type="Proteomes" id="UP000019277">
    <property type="component" value="Unassembled WGS sequence"/>
</dbReference>
<dbReference type="STRING" id="909613.UO65_3950"/>
<dbReference type="PANTHER" id="PTHR43884:SF12">
    <property type="entry name" value="ISOVALERYL-COA DEHYDROGENASE, MITOCHONDRIAL-RELATED"/>
    <property type="match status" value="1"/>
</dbReference>
<evidence type="ECO:0000313" key="5">
    <source>
        <dbReference type="Proteomes" id="UP000019277"/>
    </source>
</evidence>
<evidence type="ECO:0000313" key="4">
    <source>
        <dbReference type="EMBL" id="EWC60762.1"/>
    </source>
</evidence>
<dbReference type="eggNOG" id="COG1960">
    <property type="taxonomic scope" value="Bacteria"/>
</dbReference>
<dbReference type="Pfam" id="PF02771">
    <property type="entry name" value="Acyl-CoA_dh_N"/>
    <property type="match status" value="1"/>
</dbReference>
<dbReference type="InterPro" id="IPR009100">
    <property type="entry name" value="AcylCoA_DH/oxidase_NM_dom_sf"/>
</dbReference>
<dbReference type="GO" id="GO:0008470">
    <property type="term" value="F:3-methylbutanoyl-CoA dehydrogenase activity"/>
    <property type="evidence" value="ECO:0007669"/>
    <property type="project" value="TreeGrafter"/>
</dbReference>
<feature type="domain" description="Acyl-CoA dehydrogenase/oxidase N-terminal" evidence="2">
    <location>
        <begin position="96"/>
        <end position="166"/>
    </location>
</feature>
<sequence>MGGRLAEHIHPPGQFARQAAGSRGGRLGRCAGGVRGGWRRACGWLLLRPVGFGVVVSVPHAGDGFRGAADVAILRRRDREGWGMGRQRWVGVARGVADRLAGDAVEREGKGAEPLPEIALLRESGLLALTAPAGLGGHGQDWATAHAVLAEVAAADASVGHLLGYHYLHLWRLWLFDVPERAAELVRATVEHGWFWAGVANPRDDALVLTDAPGGGFTVDGRKFFATGASVADRLVVSGVHPPTGDKLTFVVDAGAPGIRYLGDWDNLGQRMSASGGVDFRGVAVPARDVLGAQPAHDAPTAPRDSLPALGFQLVLSRVLAAVGRGALGTAADYTRTQSRAWPAAGVERAVEDPHVLAAYGGLSARLDAADLLVDAATAAFAEADLAGTALTAGARGELALRVSAAKVVTADLAVEVANRVFELTGARATSARVGLDRFWRNARTLTLHDPTVYKATEIGRHLLTGELPVPNGYS</sequence>
<keyword evidence="5" id="KW-1185">Reference proteome</keyword>
<dbReference type="InterPro" id="IPR036250">
    <property type="entry name" value="AcylCo_DH-like_C"/>
</dbReference>
<dbReference type="GO" id="GO:0050660">
    <property type="term" value="F:flavin adenine dinucleotide binding"/>
    <property type="evidence" value="ECO:0007669"/>
    <property type="project" value="InterPro"/>
</dbReference>
<evidence type="ECO:0000259" key="3">
    <source>
        <dbReference type="Pfam" id="PF08028"/>
    </source>
</evidence>
<evidence type="ECO:0000256" key="1">
    <source>
        <dbReference type="ARBA" id="ARBA00023002"/>
    </source>
</evidence>
<dbReference type="GO" id="GO:0006552">
    <property type="term" value="P:L-leucine catabolic process"/>
    <property type="evidence" value="ECO:0007669"/>
    <property type="project" value="TreeGrafter"/>
</dbReference>